<gene>
    <name evidence="1" type="ORF">QN243_20250</name>
</gene>
<evidence type="ECO:0000313" key="2">
    <source>
        <dbReference type="Proteomes" id="UP001302020"/>
    </source>
</evidence>
<organism evidence="1 2">
    <name type="scientific">Xanthomonas rydalmerensis</name>
    <dbReference type="NCBI Taxonomy" id="3046274"/>
    <lineage>
        <taxon>Bacteria</taxon>
        <taxon>Pseudomonadati</taxon>
        <taxon>Pseudomonadota</taxon>
        <taxon>Gammaproteobacteria</taxon>
        <taxon>Lysobacterales</taxon>
        <taxon>Lysobacteraceae</taxon>
        <taxon>Xanthomonas</taxon>
    </lineage>
</organism>
<name>A0ABZ0JNY4_9XANT</name>
<evidence type="ECO:0008006" key="3">
    <source>
        <dbReference type="Google" id="ProtNLM"/>
    </source>
</evidence>
<accession>A0ABZ0JNY4</accession>
<evidence type="ECO:0000313" key="1">
    <source>
        <dbReference type="EMBL" id="WOS40694.1"/>
    </source>
</evidence>
<keyword evidence="2" id="KW-1185">Reference proteome</keyword>
<dbReference type="Proteomes" id="UP001302020">
    <property type="component" value="Chromosome"/>
</dbReference>
<proteinExistence type="predicted"/>
<dbReference type="EMBL" id="CP126172">
    <property type="protein sequence ID" value="WOS40694.1"/>
    <property type="molecule type" value="Genomic_DNA"/>
</dbReference>
<dbReference type="RefSeq" id="WP_317844062.1">
    <property type="nucleotide sequence ID" value="NZ_CP126170.1"/>
</dbReference>
<reference evidence="1 2" key="1">
    <citation type="submission" date="2023-05" db="EMBL/GenBank/DDBJ databases">
        <title>Xanthomonas rydalmerenesis sp. nov., a novel Xanthomonas species isolated from Fragaria x ananassa.</title>
        <authorList>
            <person name="McKnight D.J.E."/>
            <person name="Wong-Bajracharya J."/>
            <person name="Okoh E.B."/>
            <person name="Snijders F."/>
            <person name="Lidbetter F."/>
            <person name="Webster J."/>
            <person name="Djordjevic S.P."/>
            <person name="Bogema D.R."/>
            <person name="Chapman T.A."/>
        </authorList>
    </citation>
    <scope>NUCLEOTIDE SEQUENCE [LARGE SCALE GENOMIC DNA]</scope>
    <source>
        <strain evidence="1 2">DAR34883</strain>
    </source>
</reference>
<sequence length="137" mass="15229">MNDLPAELIQREQAAALYAFAQQLEGEAAAYRRVLRGLDHTRSTTVETMLQTASMARQAAYAVERRGLAAAMRGLPTLPQGPHLERAIESARMEWFRTLYGRYPVPGEFDHRQGEVVRNAIAAAWPHLRAAAQEGEG</sequence>
<protein>
    <recommendedName>
        <fullName evidence="3">DUF2383 domain-containing protein</fullName>
    </recommendedName>
</protein>